<dbReference type="EMBL" id="JBHSSM010000017">
    <property type="protein sequence ID" value="MFC6315395.1"/>
    <property type="molecule type" value="Genomic_DNA"/>
</dbReference>
<feature type="domain" description="Beta-galactosidase 1-like first all-beta" evidence="7">
    <location>
        <begin position="373"/>
        <end position="485"/>
    </location>
</feature>
<dbReference type="InterPro" id="IPR017853">
    <property type="entry name" value="GH"/>
</dbReference>
<dbReference type="InterPro" id="IPR019801">
    <property type="entry name" value="Glyco_hydro_35_CS"/>
</dbReference>
<dbReference type="Pfam" id="PF21467">
    <property type="entry name" value="BetaGal_gal-bd"/>
    <property type="match status" value="1"/>
</dbReference>
<dbReference type="SUPFAM" id="SSF51445">
    <property type="entry name" value="(Trans)glycosidases"/>
    <property type="match status" value="1"/>
</dbReference>
<dbReference type="InterPro" id="IPR001944">
    <property type="entry name" value="Glycoside_Hdrlase_35"/>
</dbReference>
<evidence type="ECO:0000259" key="8">
    <source>
        <dbReference type="Pfam" id="PF21467"/>
    </source>
</evidence>
<dbReference type="InterPro" id="IPR008979">
    <property type="entry name" value="Galactose-bd-like_sf"/>
</dbReference>
<dbReference type="PRINTS" id="PR00742">
    <property type="entry name" value="GLHYDRLASE35"/>
</dbReference>
<sequence length="596" mass="67182">MASFQIKEQFYLDDQPLRLRSGALHYFRIHPSQWSQDLFNLRALGCNTVETYVPWNLHEPQEGRFDFAGIKDLFRFLDLAQEQGLYVILRPSPYICAEWDFGGLPAWLLAKPKLRVRSTDQQYLMAVQRYYHELLPRLQPYQIDQGGPILMMQVENEYGSYANEHAYLRQLLQLMRHEGITVPLFTADGAWDQALDSGSLIGDDVFVTGNFGADVTNNFDNLAQYFARNQRKWPLMCMEYWDGWFDQWGQSISKRPPQEVAADVATLAKRGSFNLYMFRGGTNFGFMNGCLQEQGQLRPQTTSYDYDALLDEAGNPTAKYFAVQEALAQTIPGIEQEQPRLRAARAYGEFAPDGALDLDQATQQLAQISSQYPLTMAEIGSGYGYLYYQTELINYHHPDELTLVGLADRAQVLINGETVAVQTENDPQKSITYSAATGAQIRLGILVENLGRINYGPALSAPSQVKGLVGGVQINNHYQSGWTQTAFDFTPEMLARLVFAKPTVGSKLAQPQLTHFTVALAEIDGDTYLDCSAWGKGCVSLNGFNLGRYWHQGPYQTLYIPAGLLKQQNEFVVFETEGRAVTQLILVEHPKTSTNH</sequence>
<dbReference type="InterPro" id="IPR048913">
    <property type="entry name" value="BetaGal_gal-bd"/>
</dbReference>
<proteinExistence type="inferred from homology"/>
<evidence type="ECO:0000259" key="7">
    <source>
        <dbReference type="Pfam" id="PF21317"/>
    </source>
</evidence>
<dbReference type="EC" id="3.2.1.23" evidence="4"/>
<name>A0ABW1UN51_9LACO</name>
<keyword evidence="3 4" id="KW-0326">Glycosidase</keyword>
<keyword evidence="10" id="KW-1185">Reference proteome</keyword>
<dbReference type="Gene3D" id="3.20.20.80">
    <property type="entry name" value="Glycosidases"/>
    <property type="match status" value="1"/>
</dbReference>
<evidence type="ECO:0000256" key="2">
    <source>
        <dbReference type="ARBA" id="ARBA00022801"/>
    </source>
</evidence>
<keyword evidence="2 4" id="KW-0378">Hydrolase</keyword>
<gene>
    <name evidence="9" type="ORF">ACFQHW_07460</name>
</gene>
<dbReference type="RefSeq" id="WP_125597663.1">
    <property type="nucleotide sequence ID" value="NZ_JBHSSM010000017.1"/>
</dbReference>
<evidence type="ECO:0000256" key="4">
    <source>
        <dbReference type="RuleBase" id="RU000675"/>
    </source>
</evidence>
<dbReference type="InterPro" id="IPR031330">
    <property type="entry name" value="Gly_Hdrlase_35_cat"/>
</dbReference>
<reference evidence="10" key="1">
    <citation type="journal article" date="2019" name="Int. J. Syst. Evol. Microbiol.">
        <title>The Global Catalogue of Microorganisms (GCM) 10K type strain sequencing project: providing services to taxonomists for standard genome sequencing and annotation.</title>
        <authorList>
            <consortium name="The Broad Institute Genomics Platform"/>
            <consortium name="The Broad Institute Genome Sequencing Center for Infectious Disease"/>
            <person name="Wu L."/>
            <person name="Ma J."/>
        </authorList>
    </citation>
    <scope>NUCLEOTIDE SEQUENCE [LARGE SCALE GENOMIC DNA]</scope>
    <source>
        <strain evidence="10">CCM 8897</strain>
    </source>
</reference>
<feature type="domain" description="Beta-galactosidase galactose-binding" evidence="8">
    <location>
        <begin position="516"/>
        <end position="568"/>
    </location>
</feature>
<comment type="catalytic activity">
    <reaction evidence="4">
        <text>Hydrolysis of terminal non-reducing beta-D-galactose residues in beta-D-galactosides.</text>
        <dbReference type="EC" id="3.2.1.23"/>
    </reaction>
</comment>
<evidence type="ECO:0000256" key="3">
    <source>
        <dbReference type="ARBA" id="ARBA00023295"/>
    </source>
</evidence>
<protein>
    <recommendedName>
        <fullName evidence="4">Beta-galactosidase</fullName>
        <ecNumber evidence="4">3.2.1.23</ecNumber>
    </recommendedName>
</protein>
<dbReference type="SUPFAM" id="SSF49785">
    <property type="entry name" value="Galactose-binding domain-like"/>
    <property type="match status" value="1"/>
</dbReference>
<dbReference type="Gene3D" id="2.60.120.260">
    <property type="entry name" value="Galactose-binding domain-like"/>
    <property type="match status" value="2"/>
</dbReference>
<evidence type="ECO:0000259" key="6">
    <source>
        <dbReference type="Pfam" id="PF01301"/>
    </source>
</evidence>
<dbReference type="Pfam" id="PF01301">
    <property type="entry name" value="Glyco_hydro_35"/>
    <property type="match status" value="1"/>
</dbReference>
<dbReference type="PANTHER" id="PTHR23421">
    <property type="entry name" value="BETA-GALACTOSIDASE RELATED"/>
    <property type="match status" value="1"/>
</dbReference>
<dbReference type="InterPro" id="IPR026283">
    <property type="entry name" value="B-gal_1-like"/>
</dbReference>
<evidence type="ECO:0000313" key="10">
    <source>
        <dbReference type="Proteomes" id="UP001596310"/>
    </source>
</evidence>
<comment type="caution">
    <text evidence="9">The sequence shown here is derived from an EMBL/GenBank/DDBJ whole genome shotgun (WGS) entry which is preliminary data.</text>
</comment>
<evidence type="ECO:0000256" key="5">
    <source>
        <dbReference type="RuleBase" id="RU003679"/>
    </source>
</evidence>
<organism evidence="9 10">
    <name type="scientific">Lapidilactobacillus achengensis</name>
    <dbReference type="NCBI Taxonomy" id="2486000"/>
    <lineage>
        <taxon>Bacteria</taxon>
        <taxon>Bacillati</taxon>
        <taxon>Bacillota</taxon>
        <taxon>Bacilli</taxon>
        <taxon>Lactobacillales</taxon>
        <taxon>Lactobacillaceae</taxon>
        <taxon>Lapidilactobacillus</taxon>
    </lineage>
</organism>
<dbReference type="Pfam" id="PF21317">
    <property type="entry name" value="BetaGal_ABD_1"/>
    <property type="match status" value="1"/>
</dbReference>
<evidence type="ECO:0000313" key="9">
    <source>
        <dbReference type="EMBL" id="MFC6315395.1"/>
    </source>
</evidence>
<evidence type="ECO:0000256" key="1">
    <source>
        <dbReference type="ARBA" id="ARBA00009809"/>
    </source>
</evidence>
<dbReference type="Proteomes" id="UP001596310">
    <property type="component" value="Unassembled WGS sequence"/>
</dbReference>
<dbReference type="InterPro" id="IPR048912">
    <property type="entry name" value="BetaGal1-like_ABD1"/>
</dbReference>
<dbReference type="PIRSF" id="PIRSF006336">
    <property type="entry name" value="B-gal"/>
    <property type="match status" value="1"/>
</dbReference>
<dbReference type="PROSITE" id="PS01182">
    <property type="entry name" value="GLYCOSYL_HYDROL_F35"/>
    <property type="match status" value="1"/>
</dbReference>
<feature type="domain" description="Glycoside hydrolase 35 catalytic" evidence="6">
    <location>
        <begin position="9"/>
        <end position="328"/>
    </location>
</feature>
<comment type="similarity">
    <text evidence="1 5">Belongs to the glycosyl hydrolase 35 family.</text>
</comment>
<accession>A0ABW1UN51</accession>